<proteinExistence type="predicted"/>
<evidence type="ECO:0000313" key="3">
    <source>
        <dbReference type="EMBL" id="EYT48298.1"/>
    </source>
</evidence>
<dbReference type="EMBL" id="AORC01000016">
    <property type="protein sequence ID" value="EYT48298.1"/>
    <property type="molecule type" value="Genomic_DNA"/>
</dbReference>
<dbReference type="PANTHER" id="PTHR20854">
    <property type="entry name" value="INOSITOL MONOPHOSPHATASE"/>
    <property type="match status" value="1"/>
</dbReference>
<dbReference type="Gene3D" id="3.30.540.10">
    <property type="entry name" value="Fructose-1,6-Bisphosphatase, subunit A, domain 1"/>
    <property type="match status" value="1"/>
</dbReference>
<dbReference type="PANTHER" id="PTHR20854:SF4">
    <property type="entry name" value="INOSITOL-1-MONOPHOSPHATASE-RELATED"/>
    <property type="match status" value="1"/>
</dbReference>
<evidence type="ECO:0000256" key="1">
    <source>
        <dbReference type="PIRSR" id="PIRSR600760-2"/>
    </source>
</evidence>
<dbReference type="STRING" id="1249481.D641_0112615"/>
<dbReference type="AlphaFoldDB" id="A0A022KRT4"/>
<dbReference type="Pfam" id="PF00459">
    <property type="entry name" value="Inositol_P"/>
    <property type="match status" value="1"/>
</dbReference>
<feature type="binding site" evidence="1">
    <location>
        <position position="119"/>
    </location>
    <ligand>
        <name>Mg(2+)</name>
        <dbReference type="ChEBI" id="CHEBI:18420"/>
        <label>1</label>
        <note>catalytic</note>
    </ligand>
</feature>
<keyword evidence="4" id="KW-1185">Reference proteome</keyword>
<keyword evidence="1" id="KW-0479">Metal-binding</keyword>
<keyword evidence="1" id="KW-0460">Magnesium</keyword>
<organism evidence="3 4">
    <name type="scientific">Brachybacterium muris UCD-AY4</name>
    <dbReference type="NCBI Taxonomy" id="1249481"/>
    <lineage>
        <taxon>Bacteria</taxon>
        <taxon>Bacillati</taxon>
        <taxon>Actinomycetota</taxon>
        <taxon>Actinomycetes</taxon>
        <taxon>Micrococcales</taxon>
        <taxon>Dermabacteraceae</taxon>
        <taxon>Brachybacterium</taxon>
    </lineage>
</organism>
<feature type="region of interest" description="Disordered" evidence="2">
    <location>
        <begin position="82"/>
        <end position="106"/>
    </location>
</feature>
<protein>
    <submittedName>
        <fullName evidence="3">Inositol monophosphatase</fullName>
    </submittedName>
</protein>
<feature type="compositionally biased region" description="Low complexity" evidence="2">
    <location>
        <begin position="90"/>
        <end position="101"/>
    </location>
</feature>
<dbReference type="HOGENOM" id="CLU_044118_0_4_11"/>
<dbReference type="SUPFAM" id="SSF56655">
    <property type="entry name" value="Carbohydrate phosphatase"/>
    <property type="match status" value="1"/>
</dbReference>
<feature type="binding site" evidence="1">
    <location>
        <position position="121"/>
    </location>
    <ligand>
        <name>Mg(2+)</name>
        <dbReference type="ChEBI" id="CHEBI:18420"/>
        <label>1</label>
        <note>catalytic</note>
    </ligand>
</feature>
<dbReference type="GO" id="GO:0006020">
    <property type="term" value="P:inositol metabolic process"/>
    <property type="evidence" value="ECO:0007669"/>
    <property type="project" value="TreeGrafter"/>
</dbReference>
<gene>
    <name evidence="3" type="ORF">D641_0112615</name>
</gene>
<dbReference type="Proteomes" id="UP000019754">
    <property type="component" value="Unassembled WGS sequence"/>
</dbReference>
<dbReference type="RefSeq" id="WP_017823863.1">
    <property type="nucleotide sequence ID" value="NZ_AORC01000016.1"/>
</dbReference>
<dbReference type="PRINTS" id="PR00377">
    <property type="entry name" value="IMPHPHTASES"/>
</dbReference>
<dbReference type="GO" id="GO:0046872">
    <property type="term" value="F:metal ion binding"/>
    <property type="evidence" value="ECO:0007669"/>
    <property type="project" value="UniProtKB-KW"/>
</dbReference>
<name>A0A022KRT4_9MICO</name>
<feature type="binding site" evidence="1">
    <location>
        <position position="122"/>
    </location>
    <ligand>
        <name>Mg(2+)</name>
        <dbReference type="ChEBI" id="CHEBI:18420"/>
        <label>1</label>
        <note>catalytic</note>
    </ligand>
</feature>
<feature type="binding site" evidence="1">
    <location>
        <position position="82"/>
    </location>
    <ligand>
        <name>Mg(2+)</name>
        <dbReference type="ChEBI" id="CHEBI:18420"/>
        <label>1</label>
        <note>catalytic</note>
    </ligand>
</feature>
<dbReference type="Gene3D" id="3.40.190.80">
    <property type="match status" value="1"/>
</dbReference>
<accession>A0A022KRT4</accession>
<dbReference type="InterPro" id="IPR000760">
    <property type="entry name" value="Inositol_monophosphatase-like"/>
</dbReference>
<evidence type="ECO:0000313" key="4">
    <source>
        <dbReference type="Proteomes" id="UP000019754"/>
    </source>
</evidence>
<feature type="binding site" evidence="1">
    <location>
        <position position="248"/>
    </location>
    <ligand>
        <name>Mg(2+)</name>
        <dbReference type="ChEBI" id="CHEBI:18420"/>
        <label>1</label>
        <note>catalytic</note>
    </ligand>
</feature>
<sequence>MNTSAPSAPAASTVPTPTELLEIAVGAAALAADHIRSLDRDSLAREYKTSSKDIVTEHDRACEEMIVAELRRRLPTCRIVGEEGGERPAEGAPGEQPGDPATAAGSQAAEEPVVSFFVDPIDGTSNFAAGLPLFCVSIGVAVGDELVAGVIDAPVLGTVFTAADGPAMINGVPITPRPTKPAKDAMVLSGFLGPRVSGQFPEYAARAGIEINAEYSAVRSLGTAALELAYVAAGWADATSFATLNAWDVAAGFHIVKQAGGSLRTWPGSVVAEDAPAHLQPACVACAGPERLELLDRLQDELQQLRDAQQ</sequence>
<dbReference type="GO" id="GO:0008934">
    <property type="term" value="F:inositol monophosphate 1-phosphatase activity"/>
    <property type="evidence" value="ECO:0007669"/>
    <property type="project" value="TreeGrafter"/>
</dbReference>
<dbReference type="OrthoDB" id="9772456at2"/>
<comment type="caution">
    <text evidence="3">The sequence shown here is derived from an EMBL/GenBank/DDBJ whole genome shotgun (WGS) entry which is preliminary data.</text>
</comment>
<reference evidence="3 4" key="1">
    <citation type="journal article" date="2013" name="Genome Announc.">
        <title>Draft genome sequence of an Actinobacterium, Brachybacterium muris strain UCD-AY4.</title>
        <authorList>
            <person name="Lo J.R."/>
            <person name="Lang J.M."/>
            <person name="Darling A.E."/>
            <person name="Eisen J.A."/>
            <person name="Coil D.A."/>
        </authorList>
    </citation>
    <scope>NUCLEOTIDE SEQUENCE [LARGE SCALE GENOMIC DNA]</scope>
    <source>
        <strain evidence="3 4">UCD-AY4</strain>
    </source>
</reference>
<evidence type="ECO:0000256" key="2">
    <source>
        <dbReference type="SAM" id="MobiDB-lite"/>
    </source>
</evidence>
<dbReference type="GO" id="GO:0007165">
    <property type="term" value="P:signal transduction"/>
    <property type="evidence" value="ECO:0007669"/>
    <property type="project" value="TreeGrafter"/>
</dbReference>
<comment type="cofactor">
    <cofactor evidence="1">
        <name>Mg(2+)</name>
        <dbReference type="ChEBI" id="CHEBI:18420"/>
    </cofactor>
</comment>